<comment type="caution">
    <text evidence="2">The sequence shown here is derived from an EMBL/GenBank/DDBJ whole genome shotgun (WGS) entry which is preliminary data.</text>
</comment>
<dbReference type="RefSeq" id="WP_020995971.1">
    <property type="nucleotide sequence ID" value="NZ_KI392040.1"/>
</dbReference>
<dbReference type="HOGENOM" id="CLU_709191_0_0_7"/>
<name>C3XII5_9HELI</name>
<proteinExistence type="predicted"/>
<keyword evidence="3" id="KW-1185">Reference proteome</keyword>
<dbReference type="EMBL" id="ACDN02000067">
    <property type="protein sequence ID" value="EEO24803.2"/>
    <property type="molecule type" value="Genomic_DNA"/>
</dbReference>
<evidence type="ECO:0008006" key="4">
    <source>
        <dbReference type="Google" id="ProtNLM"/>
    </source>
</evidence>
<evidence type="ECO:0000313" key="3">
    <source>
        <dbReference type="Proteomes" id="UP000005085"/>
    </source>
</evidence>
<evidence type="ECO:0000313" key="2">
    <source>
        <dbReference type="EMBL" id="EEO24803.2"/>
    </source>
</evidence>
<evidence type="ECO:0000256" key="1">
    <source>
        <dbReference type="SAM" id="MobiDB-lite"/>
    </source>
</evidence>
<dbReference type="OrthoDB" id="6346224at2"/>
<dbReference type="AlphaFoldDB" id="C3XII5"/>
<reference evidence="2 3" key="1">
    <citation type="journal article" date="2014" name="Genome Announc.">
        <title>Draft genome sequences of six enterohepatic helicobacter species isolated from humans and one from rhesus macaques.</title>
        <authorList>
            <person name="Shen Z."/>
            <person name="Sheh A."/>
            <person name="Young S.K."/>
            <person name="Abouelliel A."/>
            <person name="Ward D.V."/>
            <person name="Earl A.M."/>
            <person name="Fox J.G."/>
        </authorList>
    </citation>
    <scope>NUCLEOTIDE SEQUENCE [LARGE SCALE GENOMIC DNA]</scope>
    <source>
        <strain evidence="2 3">ATCC 43879</strain>
    </source>
</reference>
<gene>
    <name evidence="2" type="ORF">HRAG_01860</name>
</gene>
<sequence>MTDENLGLLLERFREFTIDIEARKKRGQNDFNPLLCVQKLDDEANMHSGFLYALLNPCGEHYQDDLFLKLFLDSISLKKWFGNTSNAEVYKEYKNIDIYITNNNKHIIIENKIWARDQDRQIERYIETIAKEQSKDFSDIESNELESSENETQQEQSQPYENIIVLYLTPDAKNPTQQSLGKWKIQGDSLVNENNKVRFKAISYNNEMIDWLDSALNEAGGISNLRMAIECYTDVVKRLTGQKENTMDLQAFFNKKGNEQFLEIALELVARRDEVLHAHFSAIAREIESKYKKDYEINDLGNGKGITLLHSKFDEIKNFCFYIAAEITDKEKISLNIYLCNSKSNTEQRKSIIKKIKEVLNVNDEAFNPYRFQYNKYDLTLKEFEEIDLKDFTQEKFINFFESMREQVYSFNQKIKDDLAKGQDSKLAKFLPSEDD</sequence>
<dbReference type="eggNOG" id="ENOG5030F26">
    <property type="taxonomic scope" value="Bacteria"/>
</dbReference>
<organism evidence="2 3">
    <name type="scientific">Helicobacter bilis ATCC 43879</name>
    <dbReference type="NCBI Taxonomy" id="613026"/>
    <lineage>
        <taxon>Bacteria</taxon>
        <taxon>Pseudomonadati</taxon>
        <taxon>Campylobacterota</taxon>
        <taxon>Epsilonproteobacteria</taxon>
        <taxon>Campylobacterales</taxon>
        <taxon>Helicobacteraceae</taxon>
        <taxon>Helicobacter</taxon>
    </lineage>
</organism>
<accession>C3XII5</accession>
<protein>
    <recommendedName>
        <fullName evidence="4">PD-(D/E)XK nuclease superfamily protein</fullName>
    </recommendedName>
</protein>
<dbReference type="InterPro" id="IPR029470">
    <property type="entry name" value="PDDEXK_4"/>
</dbReference>
<dbReference type="Pfam" id="PF14281">
    <property type="entry name" value="PDDEXK_4"/>
    <property type="match status" value="1"/>
</dbReference>
<dbReference type="Proteomes" id="UP000005085">
    <property type="component" value="Unassembled WGS sequence"/>
</dbReference>
<feature type="compositionally biased region" description="Acidic residues" evidence="1">
    <location>
        <begin position="139"/>
        <end position="149"/>
    </location>
</feature>
<feature type="region of interest" description="Disordered" evidence="1">
    <location>
        <begin position="137"/>
        <end position="157"/>
    </location>
</feature>